<feature type="compositionally biased region" description="Polar residues" evidence="1">
    <location>
        <begin position="1"/>
        <end position="22"/>
    </location>
</feature>
<comment type="caution">
    <text evidence="2">The sequence shown here is derived from an EMBL/GenBank/DDBJ whole genome shotgun (WGS) entry which is preliminary data.</text>
</comment>
<name>A0A9P4IDK1_9PEZI</name>
<feature type="compositionally biased region" description="Basic and acidic residues" evidence="1">
    <location>
        <begin position="220"/>
        <end position="231"/>
    </location>
</feature>
<evidence type="ECO:0000313" key="3">
    <source>
        <dbReference type="Proteomes" id="UP000799772"/>
    </source>
</evidence>
<protein>
    <submittedName>
        <fullName evidence="2">Uncharacterized protein</fullName>
    </submittedName>
</protein>
<evidence type="ECO:0000256" key="1">
    <source>
        <dbReference type="SAM" id="MobiDB-lite"/>
    </source>
</evidence>
<organism evidence="2 3">
    <name type="scientific">Rhizodiscina lignyota</name>
    <dbReference type="NCBI Taxonomy" id="1504668"/>
    <lineage>
        <taxon>Eukaryota</taxon>
        <taxon>Fungi</taxon>
        <taxon>Dikarya</taxon>
        <taxon>Ascomycota</taxon>
        <taxon>Pezizomycotina</taxon>
        <taxon>Dothideomycetes</taxon>
        <taxon>Pleosporomycetidae</taxon>
        <taxon>Aulographales</taxon>
        <taxon>Rhizodiscinaceae</taxon>
        <taxon>Rhizodiscina</taxon>
    </lineage>
</organism>
<evidence type="ECO:0000313" key="2">
    <source>
        <dbReference type="EMBL" id="KAF2096587.1"/>
    </source>
</evidence>
<proteinExistence type="predicted"/>
<feature type="region of interest" description="Disordered" evidence="1">
    <location>
        <begin position="206"/>
        <end position="231"/>
    </location>
</feature>
<reference evidence="2" key="1">
    <citation type="journal article" date="2020" name="Stud. Mycol.">
        <title>101 Dothideomycetes genomes: a test case for predicting lifestyles and emergence of pathogens.</title>
        <authorList>
            <person name="Haridas S."/>
            <person name="Albert R."/>
            <person name="Binder M."/>
            <person name="Bloem J."/>
            <person name="Labutti K."/>
            <person name="Salamov A."/>
            <person name="Andreopoulos B."/>
            <person name="Baker S."/>
            <person name="Barry K."/>
            <person name="Bills G."/>
            <person name="Bluhm B."/>
            <person name="Cannon C."/>
            <person name="Castanera R."/>
            <person name="Culley D."/>
            <person name="Daum C."/>
            <person name="Ezra D."/>
            <person name="Gonzalez J."/>
            <person name="Henrissat B."/>
            <person name="Kuo A."/>
            <person name="Liang C."/>
            <person name="Lipzen A."/>
            <person name="Lutzoni F."/>
            <person name="Magnuson J."/>
            <person name="Mondo S."/>
            <person name="Nolan M."/>
            <person name="Ohm R."/>
            <person name="Pangilinan J."/>
            <person name="Park H.-J."/>
            <person name="Ramirez L."/>
            <person name="Alfaro M."/>
            <person name="Sun H."/>
            <person name="Tritt A."/>
            <person name="Yoshinaga Y."/>
            <person name="Zwiers L.-H."/>
            <person name="Turgeon B."/>
            <person name="Goodwin S."/>
            <person name="Spatafora J."/>
            <person name="Crous P."/>
            <person name="Grigoriev I."/>
        </authorList>
    </citation>
    <scope>NUCLEOTIDE SEQUENCE</scope>
    <source>
        <strain evidence="2">CBS 133067</strain>
    </source>
</reference>
<accession>A0A9P4IDK1</accession>
<gene>
    <name evidence="2" type="ORF">NA57DRAFT_58491</name>
</gene>
<feature type="compositionally biased region" description="Low complexity" evidence="1">
    <location>
        <begin position="124"/>
        <end position="133"/>
    </location>
</feature>
<keyword evidence="3" id="KW-1185">Reference proteome</keyword>
<sequence length="231" mass="25991">MCFSYYSRTMSSETRQKSSLRGSRSYDATSSDDDDDPGRTESQQILANAKAATKAREKDEFAAQSRDRIQGDSAEFEKLITDRSNHAYDQSYLSYSRETNDISRLMDAKIEDFVRMGISAVSAASLHSPSSSRSNRDTNTASDSSSRFLFSAADSVLKASARLMEKYANINELLKKGRALIEQDIQRLTQTGKAIVMRRLERVVETKTRNENMNEETDSVTDKESTGKLQR</sequence>
<feature type="region of interest" description="Disordered" evidence="1">
    <location>
        <begin position="124"/>
        <end position="144"/>
    </location>
</feature>
<feature type="region of interest" description="Disordered" evidence="1">
    <location>
        <begin position="1"/>
        <end position="42"/>
    </location>
</feature>
<dbReference type="Proteomes" id="UP000799772">
    <property type="component" value="Unassembled WGS sequence"/>
</dbReference>
<dbReference type="AlphaFoldDB" id="A0A9P4IDK1"/>
<dbReference type="EMBL" id="ML978129">
    <property type="protein sequence ID" value="KAF2096587.1"/>
    <property type="molecule type" value="Genomic_DNA"/>
</dbReference>